<dbReference type="Proteomes" id="UP000515258">
    <property type="component" value="Segment"/>
</dbReference>
<gene>
    <name evidence="1" type="ORF">U2_00003</name>
</gene>
<organism evidence="1 2">
    <name type="scientific">Ralstonia phage Albius</name>
    <dbReference type="NCBI Taxonomy" id="2759712"/>
    <lineage>
        <taxon>Viruses</taxon>
        <taxon>Duplodnaviria</taxon>
        <taxon>Heunggongvirae</taxon>
        <taxon>Uroviricota</taxon>
        <taxon>Caudoviricetes</taxon>
        <taxon>Rahariannevirus</taxon>
        <taxon>Rahariannevirus raharianne</taxon>
    </lineage>
</organism>
<protein>
    <submittedName>
        <fullName evidence="1">Uncharacterized protein</fullName>
    </submittedName>
</protein>
<proteinExistence type="predicted"/>
<evidence type="ECO:0000313" key="1">
    <source>
        <dbReference type="EMBL" id="QMV32378.1"/>
    </source>
</evidence>
<evidence type="ECO:0000313" key="2">
    <source>
        <dbReference type="Proteomes" id="UP000515258"/>
    </source>
</evidence>
<sequence>MNSPEFANAVIDRLGGTAAAARIFRVEMPTVSYYRRNGFPKPRLMFLEVAFSKLLKEVAAEFHR</sequence>
<reference evidence="1 2" key="1">
    <citation type="submission" date="2020-07" db="EMBL/GenBank/DDBJ databases">
        <title>Ralstonia phages.</title>
        <authorList>
            <person name="Trotereau A."/>
            <person name="Boyer C."/>
            <person name="Torres-Barcelo C."/>
        </authorList>
    </citation>
    <scope>NUCLEOTIDE SEQUENCE [LARGE SCALE GENOMIC DNA]</scope>
</reference>
<accession>A0A7G5B7V5</accession>
<dbReference type="EMBL" id="MT740726">
    <property type="protein sequence ID" value="QMV32378.1"/>
    <property type="molecule type" value="Genomic_DNA"/>
</dbReference>
<name>A0A7G5B7V5_9CAUD</name>